<feature type="short sequence motif" description="HXTX 2" evidence="2">
    <location>
        <begin position="124"/>
        <end position="127"/>
    </location>
</feature>
<dbReference type="NCBIfam" id="TIGR02258">
    <property type="entry name" value="2_5_ligase"/>
    <property type="match status" value="1"/>
</dbReference>
<feature type="active site" description="Proton donor" evidence="2">
    <location>
        <position position="42"/>
    </location>
</feature>
<dbReference type="PANTHER" id="PTHR35561:SF1">
    <property type="entry name" value="RNA 2',3'-CYCLIC PHOSPHODIESTERASE"/>
    <property type="match status" value="1"/>
</dbReference>
<accession>A0A1I5DCS9</accession>
<sequence length="185" mass="20895">MPTQRLFFAISLPDEMQQQLVRWRADTFPAEAGQQVVAANLHLTLAFLGEVAPETSQRLQTLASRIEQPGFDLDLDDAGHWPRPGVVWLGCQRAPRGLLQLASLLRAQAARHGCYQSPQPFHPHITLLRHATQPVALPPRGFHWRFRVSAFSLFSSEYARGRTRYRTLASWPLMSQEPHALLSPS</sequence>
<name>A0A1I5DCS9_9GAMM</name>
<dbReference type="Gene3D" id="3.90.1140.10">
    <property type="entry name" value="Cyclic phosphodiesterase"/>
    <property type="match status" value="1"/>
</dbReference>
<feature type="short sequence motif" description="HXTX 1" evidence="2">
    <location>
        <begin position="42"/>
        <end position="45"/>
    </location>
</feature>
<protein>
    <recommendedName>
        <fullName evidence="2">RNA 2',3'-cyclic phosphodiesterase</fullName>
        <shortName evidence="2">RNA 2',3'-CPDase</shortName>
        <ecNumber evidence="2">3.1.4.58</ecNumber>
    </recommendedName>
</protein>
<dbReference type="GO" id="GO:0016874">
    <property type="term" value="F:ligase activity"/>
    <property type="evidence" value="ECO:0007669"/>
    <property type="project" value="UniProtKB-KW"/>
</dbReference>
<keyword evidence="4" id="KW-1185">Reference proteome</keyword>
<reference evidence="4" key="1">
    <citation type="submission" date="2016-10" db="EMBL/GenBank/DDBJ databases">
        <authorList>
            <person name="Varghese N."/>
            <person name="Submissions S."/>
        </authorList>
    </citation>
    <scope>NUCLEOTIDE SEQUENCE [LARGE SCALE GENOMIC DNA]</scope>
    <source>
        <strain evidence="4">OV426</strain>
    </source>
</reference>
<dbReference type="GO" id="GO:0004113">
    <property type="term" value="F:2',3'-cyclic-nucleotide 3'-phosphodiesterase activity"/>
    <property type="evidence" value="ECO:0007669"/>
    <property type="project" value="InterPro"/>
</dbReference>
<proteinExistence type="inferred from homology"/>
<evidence type="ECO:0000256" key="2">
    <source>
        <dbReference type="HAMAP-Rule" id="MF_01940"/>
    </source>
</evidence>
<dbReference type="EC" id="3.1.4.58" evidence="2"/>
<dbReference type="OrthoDB" id="7061261at2"/>
<gene>
    <name evidence="3" type="ORF">SAMN05428971_2661</name>
</gene>
<dbReference type="GO" id="GO:0008664">
    <property type="term" value="F:RNA 2',3'-cyclic 3'-phosphodiesterase activity"/>
    <property type="evidence" value="ECO:0007669"/>
    <property type="project" value="UniProtKB-EC"/>
</dbReference>
<dbReference type="PANTHER" id="PTHR35561">
    <property type="entry name" value="RNA 2',3'-CYCLIC PHOSPHODIESTERASE"/>
    <property type="match status" value="1"/>
</dbReference>
<evidence type="ECO:0000313" key="4">
    <source>
        <dbReference type="Proteomes" id="UP000198968"/>
    </source>
</evidence>
<dbReference type="Pfam" id="PF13563">
    <property type="entry name" value="2_5_RNA_ligase2"/>
    <property type="match status" value="1"/>
</dbReference>
<dbReference type="SUPFAM" id="SSF55144">
    <property type="entry name" value="LigT-like"/>
    <property type="match status" value="1"/>
</dbReference>
<keyword evidence="1 2" id="KW-0378">Hydrolase</keyword>
<comment type="similarity">
    <text evidence="2">Belongs to the 2H phosphoesterase superfamily. ThpR family.</text>
</comment>
<dbReference type="RefSeq" id="WP_090964368.1">
    <property type="nucleotide sequence ID" value="NZ_FOVG01000002.1"/>
</dbReference>
<dbReference type="InterPro" id="IPR004175">
    <property type="entry name" value="RNA_CPDase"/>
</dbReference>
<evidence type="ECO:0000313" key="3">
    <source>
        <dbReference type="EMBL" id="SFN96591.1"/>
    </source>
</evidence>
<dbReference type="HAMAP" id="MF_01940">
    <property type="entry name" value="RNA_CPDase"/>
    <property type="match status" value="1"/>
</dbReference>
<evidence type="ECO:0000256" key="1">
    <source>
        <dbReference type="ARBA" id="ARBA00022801"/>
    </source>
</evidence>
<organism evidence="3 4">
    <name type="scientific">Candidatus Pantoea varia</name>
    <dbReference type="NCBI Taxonomy" id="1881036"/>
    <lineage>
        <taxon>Bacteria</taxon>
        <taxon>Pseudomonadati</taxon>
        <taxon>Pseudomonadota</taxon>
        <taxon>Gammaproteobacteria</taxon>
        <taxon>Enterobacterales</taxon>
        <taxon>Erwiniaceae</taxon>
        <taxon>Pantoea</taxon>
    </lineage>
</organism>
<dbReference type="EMBL" id="FOVG01000002">
    <property type="protein sequence ID" value="SFN96591.1"/>
    <property type="molecule type" value="Genomic_DNA"/>
</dbReference>
<dbReference type="InterPro" id="IPR009097">
    <property type="entry name" value="Cyclic_Pdiesterase"/>
</dbReference>
<dbReference type="AlphaFoldDB" id="A0A1I5DCS9"/>
<keyword evidence="3" id="KW-0436">Ligase</keyword>
<comment type="function">
    <text evidence="2">Hydrolyzes RNA 2',3'-cyclic phosphodiester to an RNA 2'-phosphomonoester.</text>
</comment>
<comment type="catalytic activity">
    <reaction evidence="2">
        <text>a 3'-end 2',3'-cyclophospho-ribonucleotide-RNA + H2O = a 3'-end 2'-phospho-ribonucleotide-RNA + H(+)</text>
        <dbReference type="Rhea" id="RHEA:11828"/>
        <dbReference type="Rhea" id="RHEA-COMP:10464"/>
        <dbReference type="Rhea" id="RHEA-COMP:17353"/>
        <dbReference type="ChEBI" id="CHEBI:15377"/>
        <dbReference type="ChEBI" id="CHEBI:15378"/>
        <dbReference type="ChEBI" id="CHEBI:83064"/>
        <dbReference type="ChEBI" id="CHEBI:173113"/>
        <dbReference type="EC" id="3.1.4.58"/>
    </reaction>
</comment>
<dbReference type="NCBIfam" id="NF011704">
    <property type="entry name" value="PRK15124.1"/>
    <property type="match status" value="1"/>
</dbReference>
<dbReference type="Proteomes" id="UP000198968">
    <property type="component" value="Unassembled WGS sequence"/>
</dbReference>
<feature type="active site" description="Proton acceptor" evidence="2">
    <location>
        <position position="124"/>
    </location>
</feature>